<evidence type="ECO:0000256" key="7">
    <source>
        <dbReference type="ARBA" id="ARBA00023002"/>
    </source>
</evidence>
<comment type="catalytic activity">
    <reaction evidence="10">
        <text>3 propionate 3-nitronate + 3 O2 + H2O = 3 3-oxopropanoate + 2 nitrate + nitrite + H2O2 + 3 H(+)</text>
        <dbReference type="Rhea" id="RHEA:57332"/>
        <dbReference type="ChEBI" id="CHEBI:15377"/>
        <dbReference type="ChEBI" id="CHEBI:15378"/>
        <dbReference type="ChEBI" id="CHEBI:15379"/>
        <dbReference type="ChEBI" id="CHEBI:16240"/>
        <dbReference type="ChEBI" id="CHEBI:16301"/>
        <dbReference type="ChEBI" id="CHEBI:17632"/>
        <dbReference type="ChEBI" id="CHEBI:33190"/>
        <dbReference type="ChEBI" id="CHEBI:136067"/>
    </reaction>
</comment>
<keyword evidence="6" id="KW-0547">Nucleotide-binding</keyword>
<accession>A0A318QHS2</accession>
<evidence type="ECO:0000256" key="5">
    <source>
        <dbReference type="ARBA" id="ARBA00022643"/>
    </source>
</evidence>
<keyword evidence="4" id="KW-0285">Flavoprotein</keyword>
<dbReference type="FunFam" id="3.20.20.70:FF:000154">
    <property type="entry name" value="Probable nitronate monooxygenase"/>
    <property type="match status" value="1"/>
</dbReference>
<keyword evidence="12" id="KW-0732">Signal</keyword>
<evidence type="ECO:0000256" key="1">
    <source>
        <dbReference type="ARBA" id="ARBA00001917"/>
    </source>
</evidence>
<evidence type="ECO:0000256" key="4">
    <source>
        <dbReference type="ARBA" id="ARBA00022630"/>
    </source>
</evidence>
<protein>
    <recommendedName>
        <fullName evidence="11">Nitronate monooxygenase</fullName>
    </recommendedName>
    <alternativeName>
        <fullName evidence="9">Propionate 3-nitronate monooxygenase</fullName>
    </alternativeName>
</protein>
<dbReference type="InterPro" id="IPR013785">
    <property type="entry name" value="Aldolase_TIM"/>
</dbReference>
<evidence type="ECO:0000313" key="14">
    <source>
        <dbReference type="Proteomes" id="UP000247814"/>
    </source>
</evidence>
<dbReference type="SUPFAM" id="SSF51412">
    <property type="entry name" value="Inosine monophosphate dehydrogenase (IMPDH)"/>
    <property type="match status" value="1"/>
</dbReference>
<proteinExistence type="inferred from homology"/>
<keyword evidence="8 13" id="KW-0503">Monooxygenase</keyword>
<organism evidence="13 14">
    <name type="scientific">Komagataeibacter sucrofermentans</name>
    <dbReference type="NCBI Taxonomy" id="1053551"/>
    <lineage>
        <taxon>Bacteria</taxon>
        <taxon>Pseudomonadati</taxon>
        <taxon>Pseudomonadota</taxon>
        <taxon>Alphaproteobacteria</taxon>
        <taxon>Acetobacterales</taxon>
        <taxon>Acetobacteraceae</taxon>
        <taxon>Komagataeibacter</taxon>
    </lineage>
</organism>
<comment type="cofactor">
    <cofactor evidence="1">
        <name>FMN</name>
        <dbReference type="ChEBI" id="CHEBI:58210"/>
    </cofactor>
</comment>
<evidence type="ECO:0000256" key="6">
    <source>
        <dbReference type="ARBA" id="ARBA00022741"/>
    </source>
</evidence>
<comment type="caution">
    <text evidence="13">The sequence shown here is derived from an EMBL/GenBank/DDBJ whole genome shotgun (WGS) entry which is preliminary data.</text>
</comment>
<evidence type="ECO:0000256" key="8">
    <source>
        <dbReference type="ARBA" id="ARBA00023033"/>
    </source>
</evidence>
<keyword evidence="3" id="KW-0216">Detoxification</keyword>
<dbReference type="InterPro" id="IPR004136">
    <property type="entry name" value="NMO"/>
</dbReference>
<dbReference type="CDD" id="cd04730">
    <property type="entry name" value="NPD_like"/>
    <property type="match status" value="1"/>
</dbReference>
<evidence type="ECO:0000313" key="13">
    <source>
        <dbReference type="EMBL" id="PYD78070.1"/>
    </source>
</evidence>
<sequence>MNWPEQLGLTIPLVQAPMAGVSTPALAAAVSQAGALGSVGVGAASATAAREMICQIRQQTTAPFNVNLFAHKTPEIDPVRNKAWLDWLKPLFTEFSAVPPAELHPIYRSFNDDPDMLDMLLHMKPPVVSFHFGLPSPETVSALKATGAVLLATVTSLDEARAAETAGMDAIVAQGIEAGGHRGIFDPAGHDDALGTFALTRLLVRQCRIPVIAAGGIMDGAGMAAALGLGAVAAQMGTAFILCPETGADEDYRTALAGPAAFHTRMTDLISGRPARCLQNRFTSLNDSVGIPPAPDYPITYDAGKTLNKAARNCGESGFGAYWAGQGAPMARAMPVDQLMGKLKEELQEARCLLA</sequence>
<evidence type="ECO:0000256" key="11">
    <source>
        <dbReference type="ARBA" id="ARBA00067136"/>
    </source>
</evidence>
<gene>
    <name evidence="13" type="ORF">CFR77_12690</name>
</gene>
<keyword evidence="7" id="KW-0560">Oxidoreductase</keyword>
<dbReference type="EMBL" id="NKUA01000019">
    <property type="protein sequence ID" value="PYD78070.1"/>
    <property type="molecule type" value="Genomic_DNA"/>
</dbReference>
<dbReference type="Proteomes" id="UP000247814">
    <property type="component" value="Unassembled WGS sequence"/>
</dbReference>
<dbReference type="GO" id="GO:0018580">
    <property type="term" value="F:nitronate monooxygenase activity"/>
    <property type="evidence" value="ECO:0007669"/>
    <property type="project" value="InterPro"/>
</dbReference>
<dbReference type="Gene3D" id="3.20.20.70">
    <property type="entry name" value="Aldolase class I"/>
    <property type="match status" value="1"/>
</dbReference>
<feature type="chain" id="PRO_5016436854" description="Nitronate monooxygenase" evidence="12">
    <location>
        <begin position="28"/>
        <end position="355"/>
    </location>
</feature>
<evidence type="ECO:0000256" key="12">
    <source>
        <dbReference type="SAM" id="SignalP"/>
    </source>
</evidence>
<evidence type="ECO:0000256" key="3">
    <source>
        <dbReference type="ARBA" id="ARBA00022575"/>
    </source>
</evidence>
<dbReference type="PANTHER" id="PTHR42747">
    <property type="entry name" value="NITRONATE MONOOXYGENASE-RELATED"/>
    <property type="match status" value="1"/>
</dbReference>
<evidence type="ECO:0000256" key="10">
    <source>
        <dbReference type="ARBA" id="ARBA00049401"/>
    </source>
</evidence>
<evidence type="ECO:0000256" key="9">
    <source>
        <dbReference type="ARBA" id="ARBA00031155"/>
    </source>
</evidence>
<reference evidence="13 14" key="1">
    <citation type="submission" date="2017-07" db="EMBL/GenBank/DDBJ databases">
        <title>A draft genome sequence of Komagataeibacter sucrofermentans LMG 18788.</title>
        <authorList>
            <person name="Skraban J."/>
            <person name="Cleenwerck I."/>
            <person name="Vandamme P."/>
            <person name="Trcek J."/>
        </authorList>
    </citation>
    <scope>NUCLEOTIDE SEQUENCE [LARGE SCALE GENOMIC DNA]</scope>
    <source>
        <strain evidence="13 14">LMG 18788</strain>
    </source>
</reference>
<dbReference type="Pfam" id="PF03060">
    <property type="entry name" value="NMO"/>
    <property type="match status" value="1"/>
</dbReference>
<feature type="signal peptide" evidence="12">
    <location>
        <begin position="1"/>
        <end position="27"/>
    </location>
</feature>
<dbReference type="PANTHER" id="PTHR42747:SF3">
    <property type="entry name" value="NITRONATE MONOOXYGENASE-RELATED"/>
    <property type="match status" value="1"/>
</dbReference>
<dbReference type="OrthoDB" id="9778912at2"/>
<keyword evidence="14" id="KW-1185">Reference proteome</keyword>
<dbReference type="AlphaFoldDB" id="A0A318QHS2"/>
<comment type="similarity">
    <text evidence="2">Belongs to the nitronate monooxygenase family. NMO class I subfamily.</text>
</comment>
<keyword evidence="5" id="KW-0288">FMN</keyword>
<evidence type="ECO:0000256" key="2">
    <source>
        <dbReference type="ARBA" id="ARBA00009881"/>
    </source>
</evidence>
<name>A0A318QHS2_9PROT</name>
<dbReference type="GO" id="GO:0000166">
    <property type="term" value="F:nucleotide binding"/>
    <property type="evidence" value="ECO:0007669"/>
    <property type="project" value="UniProtKB-KW"/>
</dbReference>
<dbReference type="GO" id="GO:0009636">
    <property type="term" value="P:response to toxic substance"/>
    <property type="evidence" value="ECO:0007669"/>
    <property type="project" value="UniProtKB-KW"/>
</dbReference>